<dbReference type="GO" id="GO:0016788">
    <property type="term" value="F:hydrolase activity, acting on ester bonds"/>
    <property type="evidence" value="ECO:0007669"/>
    <property type="project" value="InterPro"/>
</dbReference>
<reference evidence="3" key="1">
    <citation type="submission" date="2023-01" db="EMBL/GenBank/DDBJ databases">
        <title>Oxazolidinone resistance genes in florfenicol resistant enterococci from beef cattle and veal calves at slaughter.</title>
        <authorList>
            <person name="Biggel M."/>
        </authorList>
    </citation>
    <scope>NUCLEOTIDE SEQUENCE</scope>
    <source>
        <strain evidence="3">K204-1</strain>
    </source>
</reference>
<feature type="domain" description="CRISPR associated protein Cas6 C-terminal" evidence="2">
    <location>
        <begin position="121"/>
        <end position="239"/>
    </location>
</feature>
<dbReference type="InterPro" id="IPR049435">
    <property type="entry name" value="Cas_Cas6_C"/>
</dbReference>
<dbReference type="PANTHER" id="PTHR36984">
    <property type="entry name" value="CRISPR-ASSOCIATED ENDORIBONUCLEASE CAS6 1"/>
    <property type="match status" value="1"/>
</dbReference>
<dbReference type="PANTHER" id="PTHR36984:SF3">
    <property type="entry name" value="CRISPR-ASSOCIATED ENDORIBONUCLEASE CAS6"/>
    <property type="match status" value="1"/>
</dbReference>
<evidence type="ECO:0000256" key="1">
    <source>
        <dbReference type="ARBA" id="ARBA00023118"/>
    </source>
</evidence>
<sequence length="241" mass="27955">MRLKIVCESSQHKLPMNYRSKIMMMIKTYLAKQNKELYGRLFTDNTMKPYTFSVYLPQAKFEKAYITLGESREFVINFSTSDAEIAINFYNAFLAMKNETILWGNDLTTTVKKVDIVTLPPIVTEKIQVRTLSPIICRHHNQETRKDWFYTYNDKEFLTILKRNMTFKLVDRLGETARYDLEKLTLTPIKMKKTVIKHYEKQIAGSIGTFEVTGKAYLLNEFIDSGIGSLTGSGFGMVEKM</sequence>
<keyword evidence="1" id="KW-0051">Antiviral defense</keyword>
<dbReference type="Proteomes" id="UP001179600">
    <property type="component" value="Chromosome"/>
</dbReference>
<dbReference type="Gene3D" id="3.30.70.1900">
    <property type="match status" value="1"/>
</dbReference>
<dbReference type="Pfam" id="PF01881">
    <property type="entry name" value="Cas_Cas6_C"/>
    <property type="match status" value="1"/>
</dbReference>
<evidence type="ECO:0000259" key="2">
    <source>
        <dbReference type="Pfam" id="PF01881"/>
    </source>
</evidence>
<organism evidence="3 4">
    <name type="scientific">Vagococcus lutrae</name>
    <dbReference type="NCBI Taxonomy" id="81947"/>
    <lineage>
        <taxon>Bacteria</taxon>
        <taxon>Bacillati</taxon>
        <taxon>Bacillota</taxon>
        <taxon>Bacilli</taxon>
        <taxon>Lactobacillales</taxon>
        <taxon>Enterococcaceae</taxon>
        <taxon>Vagococcus</taxon>
    </lineage>
</organism>
<dbReference type="Gene3D" id="3.30.70.1890">
    <property type="match status" value="1"/>
</dbReference>
<gene>
    <name evidence="3" type="primary">cas6</name>
    <name evidence="3" type="ORF">PML95_04915</name>
</gene>
<dbReference type="InterPro" id="IPR045747">
    <property type="entry name" value="CRISPR-assoc_prot_Cas6_N_sf"/>
</dbReference>
<dbReference type="InterPro" id="IPR010156">
    <property type="entry name" value="CRISPR-assoc_prot_Cas6"/>
</dbReference>
<dbReference type="GO" id="GO:0051607">
    <property type="term" value="P:defense response to virus"/>
    <property type="evidence" value="ECO:0007669"/>
    <property type="project" value="UniProtKB-KW"/>
</dbReference>
<evidence type="ECO:0000313" key="3">
    <source>
        <dbReference type="EMBL" id="WCG23568.1"/>
    </source>
</evidence>
<name>A0AAF0BDA8_9ENTE</name>
<dbReference type="NCBIfam" id="TIGR01877">
    <property type="entry name" value="cas_cas6"/>
    <property type="match status" value="1"/>
</dbReference>
<dbReference type="EMBL" id="CP116507">
    <property type="protein sequence ID" value="WCG23568.1"/>
    <property type="molecule type" value="Genomic_DNA"/>
</dbReference>
<dbReference type="CDD" id="cd21140">
    <property type="entry name" value="Cas6_I-like"/>
    <property type="match status" value="1"/>
</dbReference>
<accession>A0AAF0BDA8</accession>
<protein>
    <submittedName>
        <fullName evidence="3">CRISPR-associated endoribonuclease Cas6</fullName>
    </submittedName>
</protein>
<dbReference type="AlphaFoldDB" id="A0AAF0BDA8"/>
<evidence type="ECO:0000313" key="4">
    <source>
        <dbReference type="Proteomes" id="UP001179600"/>
    </source>
</evidence>
<proteinExistence type="predicted"/>
<dbReference type="RefSeq" id="WP_272163713.1">
    <property type="nucleotide sequence ID" value="NZ_CP116507.1"/>
</dbReference>